<accession>A0ABW8PZ13</accession>
<sequence length="325" mass="37241">MLSLLLLLVWSQNLLAHPQVYHPETREDVAELIELLVNERGFERQWLVTTLAEARQRQDILDLIARPAERVLQWYDYRQIFLTEARAQAGREFMTRYADALQRAEQQYGVPAEMITAIIGVETFYGRNKGRHRVLDALATLTFDYPPRAPFFRGQLIEFLELTRRTGLNPSLPMGSYAGAMGYPQFIPTSYRDFAVDFDGDGFADIWTNPVDAIGSVGRYFEAHGWQRGAAVAHEFRLTGDESALPELRANRFNRQPWSEVRAAGVRVDASLEDAERVIPMAFRTAEESSRYVLGLNNFYVITRYNHSRMYALAVYDLARSLGMD</sequence>
<reference evidence="2 3" key="1">
    <citation type="submission" date="2024-02" db="EMBL/GenBank/DDBJ databases">
        <title>Marinospirillum sp. MEB 164 isolated from Lonar lake sediment.</title>
        <authorList>
            <person name="Joshi A."/>
            <person name="Thite S."/>
        </authorList>
    </citation>
    <scope>NUCLEOTIDE SEQUENCE [LARGE SCALE GENOMIC DNA]</scope>
    <source>
        <strain evidence="2 3">MEB164</strain>
    </source>
</reference>
<evidence type="ECO:0000313" key="3">
    <source>
        <dbReference type="Proteomes" id="UP001621714"/>
    </source>
</evidence>
<evidence type="ECO:0000259" key="1">
    <source>
        <dbReference type="Pfam" id="PF13406"/>
    </source>
</evidence>
<dbReference type="Proteomes" id="UP001621714">
    <property type="component" value="Unassembled WGS sequence"/>
</dbReference>
<comment type="caution">
    <text evidence="2">The sequence shown here is derived from an EMBL/GenBank/DDBJ whole genome shotgun (WGS) entry which is preliminary data.</text>
</comment>
<dbReference type="InterPro" id="IPR011757">
    <property type="entry name" value="Lytic_transglycosylase_MltB"/>
</dbReference>
<dbReference type="InterPro" id="IPR023346">
    <property type="entry name" value="Lysozyme-like_dom_sf"/>
</dbReference>
<dbReference type="PANTHER" id="PTHR30163:SF9">
    <property type="entry name" value="MEMBRANE-BOUND LYTIC MUREIN TRANSGLYCOSYLASE B"/>
    <property type="match status" value="1"/>
</dbReference>
<proteinExistence type="predicted"/>
<dbReference type="InterPro" id="IPR043426">
    <property type="entry name" value="MltB-like"/>
</dbReference>
<dbReference type="CDD" id="cd13399">
    <property type="entry name" value="Slt35-like"/>
    <property type="match status" value="1"/>
</dbReference>
<gene>
    <name evidence="2" type="primary">mltB</name>
    <name evidence="2" type="ORF">V6U78_08580</name>
</gene>
<evidence type="ECO:0000313" key="2">
    <source>
        <dbReference type="EMBL" id="MFK7161089.1"/>
    </source>
</evidence>
<name>A0ABW8PZ13_9GAMM</name>
<dbReference type="EMBL" id="JBANFI010000004">
    <property type="protein sequence ID" value="MFK7161089.1"/>
    <property type="molecule type" value="Genomic_DNA"/>
</dbReference>
<organism evidence="2 3">
    <name type="scientific">Marinospirillum alkalitolerans</name>
    <dbReference type="NCBI Taxonomy" id="3123374"/>
    <lineage>
        <taxon>Bacteria</taxon>
        <taxon>Pseudomonadati</taxon>
        <taxon>Pseudomonadota</taxon>
        <taxon>Gammaproteobacteria</taxon>
        <taxon>Oceanospirillales</taxon>
        <taxon>Oceanospirillaceae</taxon>
        <taxon>Marinospirillum</taxon>
    </lineage>
</organism>
<dbReference type="SUPFAM" id="SSF53955">
    <property type="entry name" value="Lysozyme-like"/>
    <property type="match status" value="1"/>
</dbReference>
<dbReference type="InterPro" id="IPR031304">
    <property type="entry name" value="SLT_2"/>
</dbReference>
<dbReference type="Gene3D" id="1.10.530.10">
    <property type="match status" value="1"/>
</dbReference>
<dbReference type="Pfam" id="PF13406">
    <property type="entry name" value="SLT_2"/>
    <property type="match status" value="1"/>
</dbReference>
<dbReference type="PANTHER" id="PTHR30163">
    <property type="entry name" value="MEMBRANE-BOUND LYTIC MUREIN TRANSGLYCOSYLASE B"/>
    <property type="match status" value="1"/>
</dbReference>
<feature type="domain" description="Transglycosylase SLT" evidence="1">
    <location>
        <begin position="27"/>
        <end position="320"/>
    </location>
</feature>
<dbReference type="NCBIfam" id="TIGR02282">
    <property type="entry name" value="MltB"/>
    <property type="match status" value="1"/>
</dbReference>
<protein>
    <submittedName>
        <fullName evidence="2">Lytic murein transglycosylase B</fullName>
    </submittedName>
</protein>
<dbReference type="RefSeq" id="WP_405339428.1">
    <property type="nucleotide sequence ID" value="NZ_JBANFI010000004.1"/>
</dbReference>
<dbReference type="Gene3D" id="1.10.8.350">
    <property type="entry name" value="Bacterial muramidase"/>
    <property type="match status" value="1"/>
</dbReference>
<keyword evidence="3" id="KW-1185">Reference proteome</keyword>